<dbReference type="Pfam" id="PF00107">
    <property type="entry name" value="ADH_zinc_N"/>
    <property type="match status" value="1"/>
</dbReference>
<evidence type="ECO:0000256" key="2">
    <source>
        <dbReference type="ARBA" id="ARBA00008072"/>
    </source>
</evidence>
<evidence type="ECO:0000256" key="4">
    <source>
        <dbReference type="ARBA" id="ARBA00022833"/>
    </source>
</evidence>
<accession>A0A8J3VWQ0</accession>
<organism evidence="9 10">
    <name type="scientific">Rugosimonospora africana</name>
    <dbReference type="NCBI Taxonomy" id="556532"/>
    <lineage>
        <taxon>Bacteria</taxon>
        <taxon>Bacillati</taxon>
        <taxon>Actinomycetota</taxon>
        <taxon>Actinomycetes</taxon>
        <taxon>Micromonosporales</taxon>
        <taxon>Micromonosporaceae</taxon>
        <taxon>Rugosimonospora</taxon>
    </lineage>
</organism>
<protein>
    <submittedName>
        <fullName evidence="9">Alcohol dehydrogenase</fullName>
    </submittedName>
</protein>
<dbReference type="Proteomes" id="UP000642748">
    <property type="component" value="Unassembled WGS sequence"/>
</dbReference>
<reference evidence="9" key="1">
    <citation type="submission" date="2021-01" db="EMBL/GenBank/DDBJ databases">
        <title>Whole genome shotgun sequence of Rugosimonospora africana NBRC 104875.</title>
        <authorList>
            <person name="Komaki H."/>
            <person name="Tamura T."/>
        </authorList>
    </citation>
    <scope>NUCLEOTIDE SEQUENCE</scope>
    <source>
        <strain evidence="9">NBRC 104875</strain>
    </source>
</reference>
<sequence length="348" mass="36483">MKALVYGGAQRKSWIDVPDPVISDPRDAIIRVDTVTICGTDLHILGGDVPAVTPGRILGHEAVGTVVEVGTGITNLVPGERVLASCITACGVCAYCRKGSYGQCLRGGGWILGHKIDGVQAQYARLPFADLSTYKLPDSITDESAVLLADILPTSYEVGILNGQVRPGDTVVVVGSGPIGLAAILGARLYSPSHVVAIDKADARLQAAKQFGADATVKPDEDPRELIDVLTDGLGADVVIEAVGTPATFELCATLVRAGGRIANIGVHGKPATLHLEDLWIRDITITTGLVDTYSTPTLLRMLGAGQLDVGHMITHRFPIEGIEAAYDVFASPATSGALKVVLSRHTR</sequence>
<dbReference type="PANTHER" id="PTHR42813">
    <property type="entry name" value="ZINC-TYPE ALCOHOL DEHYDROGENASE-LIKE"/>
    <property type="match status" value="1"/>
</dbReference>
<keyword evidence="5" id="KW-0560">Oxidoreductase</keyword>
<dbReference type="RefSeq" id="WP_203924493.1">
    <property type="nucleotide sequence ID" value="NZ_BONZ01000116.1"/>
</dbReference>
<dbReference type="EMBL" id="BONZ01000116">
    <property type="protein sequence ID" value="GIH21086.1"/>
    <property type="molecule type" value="Genomic_DNA"/>
</dbReference>
<dbReference type="Gene3D" id="3.40.50.720">
    <property type="entry name" value="NAD(P)-binding Rossmann-like Domain"/>
    <property type="match status" value="1"/>
</dbReference>
<dbReference type="InterPro" id="IPR036291">
    <property type="entry name" value="NAD(P)-bd_dom_sf"/>
</dbReference>
<dbReference type="SUPFAM" id="SSF51735">
    <property type="entry name" value="NAD(P)-binding Rossmann-fold domains"/>
    <property type="match status" value="1"/>
</dbReference>
<dbReference type="PROSITE" id="PS00059">
    <property type="entry name" value="ADH_ZINC"/>
    <property type="match status" value="1"/>
</dbReference>
<keyword evidence="10" id="KW-1185">Reference proteome</keyword>
<dbReference type="SUPFAM" id="SSF50129">
    <property type="entry name" value="GroES-like"/>
    <property type="match status" value="1"/>
</dbReference>
<gene>
    <name evidence="9" type="ORF">Raf01_92580</name>
</gene>
<dbReference type="PANTHER" id="PTHR42813:SF4">
    <property type="entry name" value="NADP-DEPENDENT ISOPROPANOL DEHYDROGENASE"/>
    <property type="match status" value="1"/>
</dbReference>
<comment type="caution">
    <text evidence="9">The sequence shown here is derived from an EMBL/GenBank/DDBJ whole genome shotgun (WGS) entry which is preliminary data.</text>
</comment>
<evidence type="ECO:0000256" key="3">
    <source>
        <dbReference type="ARBA" id="ARBA00022723"/>
    </source>
</evidence>
<evidence type="ECO:0000259" key="7">
    <source>
        <dbReference type="Pfam" id="PF00107"/>
    </source>
</evidence>
<evidence type="ECO:0000256" key="5">
    <source>
        <dbReference type="ARBA" id="ARBA00023002"/>
    </source>
</evidence>
<evidence type="ECO:0000256" key="1">
    <source>
        <dbReference type="ARBA" id="ARBA00001947"/>
    </source>
</evidence>
<dbReference type="AlphaFoldDB" id="A0A8J3VWQ0"/>
<dbReference type="InterPro" id="IPR002328">
    <property type="entry name" value="ADH_Zn_CS"/>
</dbReference>
<comment type="cofactor">
    <cofactor evidence="1 6">
        <name>Zn(2+)</name>
        <dbReference type="ChEBI" id="CHEBI:29105"/>
    </cofactor>
</comment>
<dbReference type="InterPro" id="IPR011032">
    <property type="entry name" value="GroES-like_sf"/>
</dbReference>
<evidence type="ECO:0000313" key="10">
    <source>
        <dbReference type="Proteomes" id="UP000642748"/>
    </source>
</evidence>
<dbReference type="Gene3D" id="3.90.180.10">
    <property type="entry name" value="Medium-chain alcohol dehydrogenases, catalytic domain"/>
    <property type="match status" value="1"/>
</dbReference>
<dbReference type="InterPro" id="IPR013149">
    <property type="entry name" value="ADH-like_C"/>
</dbReference>
<evidence type="ECO:0000256" key="6">
    <source>
        <dbReference type="RuleBase" id="RU361277"/>
    </source>
</evidence>
<keyword evidence="3 6" id="KW-0479">Metal-binding</keyword>
<evidence type="ECO:0000313" key="9">
    <source>
        <dbReference type="EMBL" id="GIH21086.1"/>
    </source>
</evidence>
<evidence type="ECO:0000259" key="8">
    <source>
        <dbReference type="Pfam" id="PF08240"/>
    </source>
</evidence>
<dbReference type="InterPro" id="IPR013154">
    <property type="entry name" value="ADH-like_N"/>
</dbReference>
<dbReference type="GO" id="GO:0008270">
    <property type="term" value="F:zinc ion binding"/>
    <property type="evidence" value="ECO:0007669"/>
    <property type="project" value="InterPro"/>
</dbReference>
<comment type="similarity">
    <text evidence="2 6">Belongs to the zinc-containing alcohol dehydrogenase family.</text>
</comment>
<dbReference type="GO" id="GO:0016491">
    <property type="term" value="F:oxidoreductase activity"/>
    <property type="evidence" value="ECO:0007669"/>
    <property type="project" value="UniProtKB-KW"/>
</dbReference>
<name>A0A8J3VWQ0_9ACTN</name>
<proteinExistence type="inferred from homology"/>
<feature type="domain" description="Alcohol dehydrogenase-like N-terminal" evidence="8">
    <location>
        <begin position="25"/>
        <end position="131"/>
    </location>
</feature>
<keyword evidence="4 6" id="KW-0862">Zinc</keyword>
<dbReference type="Pfam" id="PF08240">
    <property type="entry name" value="ADH_N"/>
    <property type="match status" value="1"/>
</dbReference>
<dbReference type="CDD" id="cd08286">
    <property type="entry name" value="FDH_like_ADH2"/>
    <property type="match status" value="1"/>
</dbReference>
<feature type="domain" description="Alcohol dehydrogenase-like C-terminal" evidence="7">
    <location>
        <begin position="178"/>
        <end position="297"/>
    </location>
</feature>